<evidence type="ECO:0000313" key="1">
    <source>
        <dbReference type="EMBL" id="KAJ6649311.1"/>
    </source>
</evidence>
<dbReference type="EMBL" id="WJQU01000001">
    <property type="protein sequence ID" value="KAJ6649311.1"/>
    <property type="molecule type" value="Genomic_DNA"/>
</dbReference>
<comment type="caution">
    <text evidence="1">The sequence shown here is derived from an EMBL/GenBank/DDBJ whole genome shotgun (WGS) entry which is preliminary data.</text>
</comment>
<dbReference type="AlphaFoldDB" id="A0A9Q0NGR3"/>
<sequence length="160" mass="17968">MRRAASSVLTLITLFFLGGTRPGNSSRRSLAAMKWLCSSKSKLLLRSDDVSLSLLLVLLHVLGGYRLSLSDSLDESLSSSPVESKRLADMMEHRYARHMDIDMPEEKDRPCKCSMCKIPDGQNTVALAVAIIYPDCQKFAAFRFFEYGNAYPDKYGYVLE</sequence>
<gene>
    <name evidence="1" type="ORF">Bhyg_04545</name>
</gene>
<organism evidence="1 2">
    <name type="scientific">Pseudolycoriella hygida</name>
    <dbReference type="NCBI Taxonomy" id="35572"/>
    <lineage>
        <taxon>Eukaryota</taxon>
        <taxon>Metazoa</taxon>
        <taxon>Ecdysozoa</taxon>
        <taxon>Arthropoda</taxon>
        <taxon>Hexapoda</taxon>
        <taxon>Insecta</taxon>
        <taxon>Pterygota</taxon>
        <taxon>Neoptera</taxon>
        <taxon>Endopterygota</taxon>
        <taxon>Diptera</taxon>
        <taxon>Nematocera</taxon>
        <taxon>Sciaroidea</taxon>
        <taxon>Sciaridae</taxon>
        <taxon>Pseudolycoriella</taxon>
    </lineage>
</organism>
<name>A0A9Q0NGR3_9DIPT</name>
<protein>
    <submittedName>
        <fullName evidence="1">Uncharacterized protein</fullName>
    </submittedName>
</protein>
<reference evidence="1" key="1">
    <citation type="submission" date="2022-07" db="EMBL/GenBank/DDBJ databases">
        <authorList>
            <person name="Trinca V."/>
            <person name="Uliana J.V.C."/>
            <person name="Torres T.T."/>
            <person name="Ward R.J."/>
            <person name="Monesi N."/>
        </authorList>
    </citation>
    <scope>NUCLEOTIDE SEQUENCE</scope>
    <source>
        <strain evidence="1">HSMRA1968</strain>
        <tissue evidence="1">Whole embryos</tissue>
    </source>
</reference>
<dbReference type="Proteomes" id="UP001151699">
    <property type="component" value="Chromosome A"/>
</dbReference>
<evidence type="ECO:0000313" key="2">
    <source>
        <dbReference type="Proteomes" id="UP001151699"/>
    </source>
</evidence>
<accession>A0A9Q0NGR3</accession>
<proteinExistence type="predicted"/>
<keyword evidence="2" id="KW-1185">Reference proteome</keyword>